<keyword evidence="1 3" id="KW-0732">Signal</keyword>
<evidence type="ECO:0000256" key="2">
    <source>
        <dbReference type="ARBA" id="ARBA00023157"/>
    </source>
</evidence>
<dbReference type="AlphaFoldDB" id="E0XVN8"/>
<evidence type="ECO:0000313" key="5">
    <source>
        <dbReference type="EMBL" id="ADI18479.1"/>
    </source>
</evidence>
<name>E0XVN8_9BACT</name>
<dbReference type="SUPFAM" id="SSF50998">
    <property type="entry name" value="Quinoprotein alcohol dehydrogenase-like"/>
    <property type="match status" value="1"/>
</dbReference>
<organism evidence="5">
    <name type="scientific">uncultured Verrucomicrobiales bacterium HF4000_13K17</name>
    <dbReference type="NCBI Taxonomy" id="710998"/>
    <lineage>
        <taxon>Bacteria</taxon>
        <taxon>Pseudomonadati</taxon>
        <taxon>Verrucomicrobiota</taxon>
        <taxon>Verrucomicrobiia</taxon>
        <taxon>Verrucomicrobiales</taxon>
        <taxon>environmental samples</taxon>
    </lineage>
</organism>
<dbReference type="PANTHER" id="PTHR34512">
    <property type="entry name" value="CELL SURFACE PROTEIN"/>
    <property type="match status" value="1"/>
</dbReference>
<dbReference type="GO" id="GO:0008757">
    <property type="term" value="F:S-adenosylmethionine-dependent methyltransferase activity"/>
    <property type="evidence" value="ECO:0007669"/>
    <property type="project" value="InterPro"/>
</dbReference>
<evidence type="ECO:0000259" key="4">
    <source>
        <dbReference type="SMART" id="SM00560"/>
    </source>
</evidence>
<feature type="signal peptide" evidence="3">
    <location>
        <begin position="1"/>
        <end position="17"/>
    </location>
</feature>
<dbReference type="Gene3D" id="2.60.120.200">
    <property type="match status" value="1"/>
</dbReference>
<dbReference type="Pfam" id="PF13385">
    <property type="entry name" value="Laminin_G_3"/>
    <property type="match status" value="1"/>
</dbReference>
<feature type="domain" description="LamG-like jellyroll fold" evidence="4">
    <location>
        <begin position="84"/>
        <end position="222"/>
    </location>
</feature>
<sequence>MRIHLAILVLFSLRLQAAEEGLLHQWRFDQAKDGVIPATVGAPVNFSGSAKVVKDDGLSRLKLKGTDSRAWVVDDYNSVKVPEQAITVEAWVSPATLMRWGGIAGVIQDNGDYERGWLLGYVDRKFSFALASEGHKRLTYLQGTTDFQYNRWYHVVGTYDGDTLCVYVNGKLEGTETAHSGSIIYPPKATFELGGYKDDNEFYRGAIGLHEISIYEKVLGAEGIAKRFAARKNEFPLPPQPLRFTSPPQLRWENRSSLIIEWGMASAMPVELKWKRADDTQEKVFKGPASRTQKLILRDLPPDEEFLYRIVAQGEGRTEHASPWYKFDTSFYYRLPDRRERPSPFENDESMRLVQSAAKRIITESGIQQGYALVLGSVGGRLAYELARQTDLQVVVVEPDIEKAQAARVALSKVGLYGIRVSVHQGSVSELPYGPYFANLIVSGSLLVDGKLPGKDASELMRVLRPAGGVAMLGQLKGSLTRADFKEWFKQGGADCVTSAKAGELWARVKRGKLEGAGEWTHQYGSADNTTNSRDDLVRGEMGILWWGEPGPRPMPDRGGRNPAPLAANGRMFVQGDRVLFGVDAYNGTVLWTFFSPEMRRSNMPRDGSNMVATDDTLFVTIGNQCVALDAQTGRQRQVFNAASARDWGWLSASKNQLLTTTVKSGSAYKADVGEWYDAVAADQVARMVSGALVSHDPATGIKQWAYQGGTVMNSTITIEGEMIYFVESRNPDVAKSATSRIAPAQLTNQHLVALDRVTGKKLWDRPVDFSKCENMLYLVHAEGTLVATGSDRAKNYHTYAYDVSSPALRFAQKPIINANVPKLWEKHHAAGRDHHGGLLQHPLVIGETFYSDRLAYHLRTGDVLRTDLPERRGCGNMAASNHSIFFRHHFHGMWDIEANKKSQLEGIRSGCWLGIIPAQGLMLAPESSSGCSCTHSIQTSAAWVPRSALKKPKK</sequence>
<proteinExistence type="predicted"/>
<dbReference type="InterPro" id="IPR006558">
    <property type="entry name" value="LamG-like"/>
</dbReference>
<dbReference type="SUPFAM" id="SSF53335">
    <property type="entry name" value="S-adenosyl-L-methionine-dependent methyltransferases"/>
    <property type="match status" value="1"/>
</dbReference>
<dbReference type="InterPro" id="IPR015943">
    <property type="entry name" value="WD40/YVTN_repeat-like_dom_sf"/>
</dbReference>
<evidence type="ECO:0000256" key="1">
    <source>
        <dbReference type="ARBA" id="ARBA00022729"/>
    </source>
</evidence>
<dbReference type="InterPro" id="IPR011047">
    <property type="entry name" value="Quinoprotein_ADH-like_sf"/>
</dbReference>
<dbReference type="Pfam" id="PF08241">
    <property type="entry name" value="Methyltransf_11"/>
    <property type="match status" value="1"/>
</dbReference>
<dbReference type="SUPFAM" id="SSF49899">
    <property type="entry name" value="Concanavalin A-like lectins/glucanases"/>
    <property type="match status" value="1"/>
</dbReference>
<evidence type="ECO:0000256" key="3">
    <source>
        <dbReference type="SAM" id="SignalP"/>
    </source>
</evidence>
<reference evidence="5" key="1">
    <citation type="journal article" date="2011" name="Environ. Microbiol.">
        <title>Time-series analyses of Monterey Bay coastal microbial picoplankton using a 'genome proxy' microarray.</title>
        <authorList>
            <person name="Rich V.I."/>
            <person name="Pham V.D."/>
            <person name="Eppley J."/>
            <person name="Shi Y."/>
            <person name="DeLong E.F."/>
        </authorList>
    </citation>
    <scope>NUCLEOTIDE SEQUENCE</scope>
</reference>
<dbReference type="Pfam" id="PF13360">
    <property type="entry name" value="PQQ_2"/>
    <property type="match status" value="1"/>
</dbReference>
<protein>
    <recommendedName>
        <fullName evidence="4">LamG-like jellyroll fold domain-containing protein</fullName>
    </recommendedName>
</protein>
<dbReference type="InterPro" id="IPR013216">
    <property type="entry name" value="Methyltransf_11"/>
</dbReference>
<dbReference type="InterPro" id="IPR029063">
    <property type="entry name" value="SAM-dependent_MTases_sf"/>
</dbReference>
<accession>E0XVN8</accession>
<dbReference type="Gene3D" id="2.130.10.10">
    <property type="entry name" value="YVTN repeat-like/Quinoprotein amine dehydrogenase"/>
    <property type="match status" value="1"/>
</dbReference>
<dbReference type="SMART" id="SM00560">
    <property type="entry name" value="LamGL"/>
    <property type="match status" value="1"/>
</dbReference>
<feature type="chain" id="PRO_5003143178" description="LamG-like jellyroll fold domain-containing protein" evidence="3">
    <location>
        <begin position="18"/>
        <end position="955"/>
    </location>
</feature>
<dbReference type="Gene3D" id="3.40.50.150">
    <property type="entry name" value="Vaccinia Virus protein VP39"/>
    <property type="match status" value="1"/>
</dbReference>
<keyword evidence="2" id="KW-1015">Disulfide bond</keyword>
<dbReference type="EMBL" id="GU474890">
    <property type="protein sequence ID" value="ADI18479.1"/>
    <property type="molecule type" value="Genomic_DNA"/>
</dbReference>
<dbReference type="InterPro" id="IPR013320">
    <property type="entry name" value="ConA-like_dom_sf"/>
</dbReference>
<dbReference type="PANTHER" id="PTHR34512:SF30">
    <property type="entry name" value="OUTER MEMBRANE PROTEIN ASSEMBLY FACTOR BAMB"/>
    <property type="match status" value="1"/>
</dbReference>
<dbReference type="InterPro" id="IPR002372">
    <property type="entry name" value="PQQ_rpt_dom"/>
</dbReference>